<feature type="transmembrane region" description="Helical" evidence="2">
    <location>
        <begin position="48"/>
        <end position="81"/>
    </location>
</feature>
<proteinExistence type="predicted"/>
<name>A0A6B0YSJ6_9CHLR</name>
<reference evidence="3" key="1">
    <citation type="submission" date="2019-09" db="EMBL/GenBank/DDBJ databases">
        <title>Characterisation of the sponge microbiome using genome-centric metagenomics.</title>
        <authorList>
            <person name="Engelberts J.P."/>
            <person name="Robbins S.J."/>
            <person name="De Goeij J.M."/>
            <person name="Aranda M."/>
            <person name="Bell S.C."/>
            <person name="Webster N.S."/>
        </authorList>
    </citation>
    <scope>NUCLEOTIDE SEQUENCE</scope>
    <source>
        <strain evidence="3">SB0664_bin_27</strain>
    </source>
</reference>
<dbReference type="EMBL" id="VXRG01000094">
    <property type="protein sequence ID" value="MXY94000.1"/>
    <property type="molecule type" value="Genomic_DNA"/>
</dbReference>
<accession>A0A6B0YSJ6</accession>
<gene>
    <name evidence="3" type="ORF">F4Y42_11205</name>
</gene>
<keyword evidence="2" id="KW-1133">Transmembrane helix</keyword>
<protein>
    <submittedName>
        <fullName evidence="3">Uncharacterized protein</fullName>
    </submittedName>
</protein>
<keyword evidence="2" id="KW-0812">Transmembrane</keyword>
<dbReference type="AlphaFoldDB" id="A0A6B0YSJ6"/>
<evidence type="ECO:0000313" key="3">
    <source>
        <dbReference type="EMBL" id="MXY94000.1"/>
    </source>
</evidence>
<comment type="caution">
    <text evidence="3">The sequence shown here is derived from an EMBL/GenBank/DDBJ whole genome shotgun (WGS) entry which is preliminary data.</text>
</comment>
<evidence type="ECO:0000256" key="2">
    <source>
        <dbReference type="SAM" id="Phobius"/>
    </source>
</evidence>
<evidence type="ECO:0000256" key="1">
    <source>
        <dbReference type="SAM" id="MobiDB-lite"/>
    </source>
</evidence>
<sequence length="85" mass="9800">MNESLFGQLPGYDDGNHDDNRPSRQPNRQTLRSLITDFQTNPLPLPVWIWNCIVIYIMISVAWFLIKIGLFILTALSFYLLGIFG</sequence>
<keyword evidence="2" id="KW-0472">Membrane</keyword>
<organism evidence="3">
    <name type="scientific">Caldilineaceae bacterium SB0664_bin_27</name>
    <dbReference type="NCBI Taxonomy" id="2605260"/>
    <lineage>
        <taxon>Bacteria</taxon>
        <taxon>Bacillati</taxon>
        <taxon>Chloroflexota</taxon>
        <taxon>Caldilineae</taxon>
        <taxon>Caldilineales</taxon>
        <taxon>Caldilineaceae</taxon>
    </lineage>
</organism>
<feature type="region of interest" description="Disordered" evidence="1">
    <location>
        <begin position="1"/>
        <end position="27"/>
    </location>
</feature>